<dbReference type="EMBL" id="BSYO01000004">
    <property type="protein sequence ID" value="GMH02990.1"/>
    <property type="molecule type" value="Genomic_DNA"/>
</dbReference>
<protein>
    <submittedName>
        <fullName evidence="2">Uncharacterized protein</fullName>
    </submittedName>
</protein>
<name>A0AAD3S236_NEPGR</name>
<evidence type="ECO:0000256" key="1">
    <source>
        <dbReference type="SAM" id="MobiDB-lite"/>
    </source>
</evidence>
<proteinExistence type="predicted"/>
<reference evidence="2" key="1">
    <citation type="submission" date="2023-05" db="EMBL/GenBank/DDBJ databases">
        <title>Nepenthes gracilis genome sequencing.</title>
        <authorList>
            <person name="Fukushima K."/>
        </authorList>
    </citation>
    <scope>NUCLEOTIDE SEQUENCE</scope>
    <source>
        <strain evidence="2">SING2019-196</strain>
    </source>
</reference>
<organism evidence="2 3">
    <name type="scientific">Nepenthes gracilis</name>
    <name type="common">Slender pitcher plant</name>
    <dbReference type="NCBI Taxonomy" id="150966"/>
    <lineage>
        <taxon>Eukaryota</taxon>
        <taxon>Viridiplantae</taxon>
        <taxon>Streptophyta</taxon>
        <taxon>Embryophyta</taxon>
        <taxon>Tracheophyta</taxon>
        <taxon>Spermatophyta</taxon>
        <taxon>Magnoliopsida</taxon>
        <taxon>eudicotyledons</taxon>
        <taxon>Gunneridae</taxon>
        <taxon>Pentapetalae</taxon>
        <taxon>Caryophyllales</taxon>
        <taxon>Nepenthaceae</taxon>
        <taxon>Nepenthes</taxon>
    </lineage>
</organism>
<dbReference type="AlphaFoldDB" id="A0AAD3S236"/>
<feature type="region of interest" description="Disordered" evidence="1">
    <location>
        <begin position="108"/>
        <end position="135"/>
    </location>
</feature>
<sequence>MSERNVELESAIYSGLLVLSEIPIEPKIEDASGVIVIYDSNQLNRLQDRIQEVAPAFEVSSEDVVNPSIELVGIQPQPDINPSHLEKETHYPEISTSNPMDVQERIRPDWMNTPASSSHLSPGGHPDIASTPASS</sequence>
<evidence type="ECO:0000313" key="2">
    <source>
        <dbReference type="EMBL" id="GMH02990.1"/>
    </source>
</evidence>
<dbReference type="Proteomes" id="UP001279734">
    <property type="component" value="Unassembled WGS sequence"/>
</dbReference>
<keyword evidence="3" id="KW-1185">Reference proteome</keyword>
<gene>
    <name evidence="2" type="ORF">Nepgr_004829</name>
</gene>
<evidence type="ECO:0000313" key="3">
    <source>
        <dbReference type="Proteomes" id="UP001279734"/>
    </source>
</evidence>
<accession>A0AAD3S236</accession>
<comment type="caution">
    <text evidence="2">The sequence shown here is derived from an EMBL/GenBank/DDBJ whole genome shotgun (WGS) entry which is preliminary data.</text>
</comment>